<dbReference type="SUPFAM" id="SSF53254">
    <property type="entry name" value="Phosphoglycerate mutase-like"/>
    <property type="match status" value="1"/>
</dbReference>
<dbReference type="CDD" id="cd07067">
    <property type="entry name" value="HP_PGM_like"/>
    <property type="match status" value="1"/>
</dbReference>
<dbReference type="InterPro" id="IPR050275">
    <property type="entry name" value="PGM_Phosphatase"/>
</dbReference>
<comment type="caution">
    <text evidence="2">The sequence shown here is derived from an EMBL/GenBank/DDBJ whole genome shotgun (WGS) entry which is preliminary data.</text>
</comment>
<dbReference type="InterPro" id="IPR029033">
    <property type="entry name" value="His_PPase_superfam"/>
</dbReference>
<dbReference type="EMBL" id="NBNE01005096">
    <property type="protein sequence ID" value="OWZ04190.1"/>
    <property type="molecule type" value="Genomic_DNA"/>
</dbReference>
<proteinExistence type="predicted"/>
<sequence>MTETTGDNANSASTPAAPTSVRNVNGFFAPKTPIENDETVSLFKRFQLVPPSWDEFERKLHQLEKPEDSADVSRHVKVVYFVRHAEGVHNAADKQFGSEKWESELAFQEKYLDADLTPFGVNDAQSKGPSSVKAELERGMPFIERVVVSPLSRAIQTAKHFFAKDQLPDTPFVCIESCREILGCHTCDKRRSVSELKLKFPDVDFSAIKDENDTLWTPTHRETDVEMQARAKVFLLELFRAVPERNVVVVTHSGFMRSVCAISGIRIHPANCEVIPLVLEAV</sequence>
<gene>
    <name evidence="2" type="ORF">PHMEG_00023947</name>
</gene>
<reference evidence="3" key="1">
    <citation type="submission" date="2017-03" db="EMBL/GenBank/DDBJ databases">
        <title>Phytopthora megakarya and P. palmivora, two closely related causual agents of cacao black pod achieved similar genome size and gene model numbers by different mechanisms.</title>
        <authorList>
            <person name="Ali S."/>
            <person name="Shao J."/>
            <person name="Larry D.J."/>
            <person name="Kronmiller B."/>
            <person name="Shen D."/>
            <person name="Strem M.D."/>
            <person name="Melnick R.L."/>
            <person name="Guiltinan M.J."/>
            <person name="Tyler B.M."/>
            <person name="Meinhardt L.W."/>
            <person name="Bailey B.A."/>
        </authorList>
    </citation>
    <scope>NUCLEOTIDE SEQUENCE [LARGE SCALE GENOMIC DNA]</scope>
    <source>
        <strain evidence="3">zdho120</strain>
    </source>
</reference>
<dbReference type="Gene3D" id="3.40.50.1240">
    <property type="entry name" value="Phosphoglycerate mutase-like"/>
    <property type="match status" value="1"/>
</dbReference>
<evidence type="ECO:0000313" key="2">
    <source>
        <dbReference type="EMBL" id="OWZ04190.1"/>
    </source>
</evidence>
<dbReference type="PANTHER" id="PTHR48100">
    <property type="entry name" value="BROAD-SPECIFICITY PHOSPHATASE YOR283W-RELATED"/>
    <property type="match status" value="1"/>
</dbReference>
<dbReference type="InterPro" id="IPR013078">
    <property type="entry name" value="His_Pase_superF_clade-1"/>
</dbReference>
<dbReference type="GO" id="GO:0016791">
    <property type="term" value="F:phosphatase activity"/>
    <property type="evidence" value="ECO:0007669"/>
    <property type="project" value="TreeGrafter"/>
</dbReference>
<dbReference type="Proteomes" id="UP000198211">
    <property type="component" value="Unassembled WGS sequence"/>
</dbReference>
<protein>
    <submittedName>
        <fullName evidence="2">Phosphoglycerate mutase</fullName>
    </submittedName>
</protein>
<feature type="compositionally biased region" description="Low complexity" evidence="1">
    <location>
        <begin position="8"/>
        <end position="20"/>
    </location>
</feature>
<dbReference type="GO" id="GO:0005737">
    <property type="term" value="C:cytoplasm"/>
    <property type="evidence" value="ECO:0007669"/>
    <property type="project" value="TreeGrafter"/>
</dbReference>
<accession>A0A225VI53</accession>
<dbReference type="SMART" id="SM00855">
    <property type="entry name" value="PGAM"/>
    <property type="match status" value="1"/>
</dbReference>
<name>A0A225VI53_9STRA</name>
<dbReference type="OrthoDB" id="496981at2759"/>
<dbReference type="AlphaFoldDB" id="A0A225VI53"/>
<organism evidence="2 3">
    <name type="scientific">Phytophthora megakarya</name>
    <dbReference type="NCBI Taxonomy" id="4795"/>
    <lineage>
        <taxon>Eukaryota</taxon>
        <taxon>Sar</taxon>
        <taxon>Stramenopiles</taxon>
        <taxon>Oomycota</taxon>
        <taxon>Peronosporomycetes</taxon>
        <taxon>Peronosporales</taxon>
        <taxon>Peronosporaceae</taxon>
        <taxon>Phytophthora</taxon>
    </lineage>
</organism>
<feature type="region of interest" description="Disordered" evidence="1">
    <location>
        <begin position="1"/>
        <end position="21"/>
    </location>
</feature>
<evidence type="ECO:0000256" key="1">
    <source>
        <dbReference type="SAM" id="MobiDB-lite"/>
    </source>
</evidence>
<keyword evidence="3" id="KW-1185">Reference proteome</keyword>
<dbReference type="PANTHER" id="PTHR48100:SF1">
    <property type="entry name" value="HISTIDINE PHOSPHATASE FAMILY PROTEIN-RELATED"/>
    <property type="match status" value="1"/>
</dbReference>
<dbReference type="Pfam" id="PF00300">
    <property type="entry name" value="His_Phos_1"/>
    <property type="match status" value="1"/>
</dbReference>
<evidence type="ECO:0000313" key="3">
    <source>
        <dbReference type="Proteomes" id="UP000198211"/>
    </source>
</evidence>